<dbReference type="Pfam" id="PF07963">
    <property type="entry name" value="N_methyl"/>
    <property type="match status" value="1"/>
</dbReference>
<dbReference type="SUPFAM" id="SSF54523">
    <property type="entry name" value="Pili subunits"/>
    <property type="match status" value="1"/>
</dbReference>
<dbReference type="AlphaFoldDB" id="A0A146G6T9"/>
<dbReference type="NCBIfam" id="TIGR04294">
    <property type="entry name" value="pre_pil_HX9DG"/>
    <property type="match status" value="1"/>
</dbReference>
<dbReference type="Gene3D" id="3.30.700.10">
    <property type="entry name" value="Glycoprotein, Type 4 Pilin"/>
    <property type="match status" value="1"/>
</dbReference>
<gene>
    <name evidence="2" type="ORF">TSACC_21036</name>
</gene>
<proteinExistence type="predicted"/>
<dbReference type="PANTHER" id="PTHR30093:SF2">
    <property type="entry name" value="TYPE II SECRETION SYSTEM PROTEIN H"/>
    <property type="match status" value="1"/>
</dbReference>
<evidence type="ECO:0000313" key="3">
    <source>
        <dbReference type="Proteomes" id="UP000076023"/>
    </source>
</evidence>
<dbReference type="InterPro" id="IPR045584">
    <property type="entry name" value="Pilin-like"/>
</dbReference>
<protein>
    <submittedName>
        <fullName evidence="2">Prepilin-type N-terminal cleavage/methylation domain-containing protein</fullName>
    </submittedName>
</protein>
<dbReference type="NCBIfam" id="TIGR02532">
    <property type="entry name" value="IV_pilin_GFxxxE"/>
    <property type="match status" value="1"/>
</dbReference>
<dbReference type="InterPro" id="IPR027558">
    <property type="entry name" value="Pre_pil_HX9DG_C"/>
</dbReference>
<dbReference type="Proteomes" id="UP000076023">
    <property type="component" value="Unassembled WGS sequence"/>
</dbReference>
<keyword evidence="1" id="KW-0472">Membrane</keyword>
<keyword evidence="3" id="KW-1185">Reference proteome</keyword>
<dbReference type="STRING" id="690879.TSACC_21036"/>
<dbReference type="OrthoDB" id="188384at2"/>
<keyword evidence="1" id="KW-1133">Transmembrane helix</keyword>
<dbReference type="EMBL" id="BDCO01000002">
    <property type="protein sequence ID" value="GAT32637.1"/>
    <property type="molecule type" value="Genomic_DNA"/>
</dbReference>
<organism evidence="2 3">
    <name type="scientific">Terrimicrobium sacchariphilum</name>
    <dbReference type="NCBI Taxonomy" id="690879"/>
    <lineage>
        <taxon>Bacteria</taxon>
        <taxon>Pseudomonadati</taxon>
        <taxon>Verrucomicrobiota</taxon>
        <taxon>Terrimicrobiia</taxon>
        <taxon>Terrimicrobiales</taxon>
        <taxon>Terrimicrobiaceae</taxon>
        <taxon>Terrimicrobium</taxon>
    </lineage>
</organism>
<feature type="transmembrane region" description="Helical" evidence="1">
    <location>
        <begin position="12"/>
        <end position="34"/>
    </location>
</feature>
<evidence type="ECO:0000256" key="1">
    <source>
        <dbReference type="SAM" id="Phobius"/>
    </source>
</evidence>
<sequence>MKYRRRNPNGLTLIEILVVIGIIAVLASLLFPALSSTRKAAANAVCVSNLRQIFQLSAVWATDNDGYVPQSQWYVTNMPTRYSNLTKYGLTPKMTICPASGLQSPTYGISSRLVTSSDPQWGPGDVYFWSHGKYKLSLLSPRTIFFSETGKQSWSGKAGAYISAPESAAAPHGNKGNVLYCDGHVEALGTNDLKKLENWSYGIP</sequence>
<keyword evidence="1" id="KW-0812">Transmembrane</keyword>
<dbReference type="InterPro" id="IPR012902">
    <property type="entry name" value="N_methyl_site"/>
</dbReference>
<name>A0A146G6T9_TERSA</name>
<accession>A0A146G6T9</accession>
<dbReference type="RefSeq" id="WP_075078463.1">
    <property type="nucleotide sequence ID" value="NZ_BDCO01000002.1"/>
</dbReference>
<reference evidence="3" key="1">
    <citation type="journal article" date="2017" name="Genome Announc.">
        <title>Draft Genome Sequence of Terrimicrobium sacchariphilum NM-5T, a Facultative Anaerobic Soil Bacterium of the Class Spartobacteria.</title>
        <authorList>
            <person name="Qiu Y.L."/>
            <person name="Tourlousse D.M."/>
            <person name="Matsuura N."/>
            <person name="Ohashi A."/>
            <person name="Sekiguchi Y."/>
        </authorList>
    </citation>
    <scope>NUCLEOTIDE SEQUENCE [LARGE SCALE GENOMIC DNA]</scope>
    <source>
        <strain evidence="3">NM-5</strain>
    </source>
</reference>
<comment type="caution">
    <text evidence="2">The sequence shown here is derived from an EMBL/GenBank/DDBJ whole genome shotgun (WGS) entry which is preliminary data.</text>
</comment>
<dbReference type="InParanoid" id="A0A146G6T9"/>
<evidence type="ECO:0000313" key="2">
    <source>
        <dbReference type="EMBL" id="GAT32637.1"/>
    </source>
</evidence>
<dbReference type="PANTHER" id="PTHR30093">
    <property type="entry name" value="GENERAL SECRETION PATHWAY PROTEIN G"/>
    <property type="match status" value="1"/>
</dbReference>